<name>A0A2N5SAE9_9BASI</name>
<feature type="compositionally biased region" description="Polar residues" evidence="1">
    <location>
        <begin position="41"/>
        <end position="58"/>
    </location>
</feature>
<gene>
    <name evidence="2" type="ORF">PCASD_22753</name>
</gene>
<dbReference type="AlphaFoldDB" id="A0A2N5SAE9"/>
<evidence type="ECO:0000313" key="2">
    <source>
        <dbReference type="EMBL" id="PLW10210.1"/>
    </source>
</evidence>
<accession>A0A2N5SAE9</accession>
<dbReference type="EMBL" id="PGCI01000973">
    <property type="protein sequence ID" value="PLW10210.1"/>
    <property type="molecule type" value="Genomic_DNA"/>
</dbReference>
<proteinExistence type="predicted"/>
<organism evidence="2 3">
    <name type="scientific">Puccinia coronata f. sp. avenae</name>
    <dbReference type="NCBI Taxonomy" id="200324"/>
    <lineage>
        <taxon>Eukaryota</taxon>
        <taxon>Fungi</taxon>
        <taxon>Dikarya</taxon>
        <taxon>Basidiomycota</taxon>
        <taxon>Pucciniomycotina</taxon>
        <taxon>Pucciniomycetes</taxon>
        <taxon>Pucciniales</taxon>
        <taxon>Pucciniaceae</taxon>
        <taxon>Puccinia</taxon>
    </lineage>
</organism>
<dbReference type="Proteomes" id="UP000235392">
    <property type="component" value="Unassembled WGS sequence"/>
</dbReference>
<evidence type="ECO:0000256" key="1">
    <source>
        <dbReference type="SAM" id="MobiDB-lite"/>
    </source>
</evidence>
<sequence>MHANQFTNSSSLSNPSGCRTMGLDGDWSSRTQGPPPHGTHNIYTGHSSRYPSENLTSHPMNHTAAISQMGLNILHGNHANTFTQRIEKNPAQLRIPHPARNPRQLPAATPDIAPNLGSCICATYIHHTPHNAKWLGVSYQQYEESSFESAPST</sequence>
<evidence type="ECO:0000313" key="3">
    <source>
        <dbReference type="Proteomes" id="UP000235392"/>
    </source>
</evidence>
<protein>
    <submittedName>
        <fullName evidence="2">Uncharacterized protein</fullName>
    </submittedName>
</protein>
<feature type="region of interest" description="Disordered" evidence="1">
    <location>
        <begin position="1"/>
        <end position="58"/>
    </location>
</feature>
<comment type="caution">
    <text evidence="2">The sequence shown here is derived from an EMBL/GenBank/DDBJ whole genome shotgun (WGS) entry which is preliminary data.</text>
</comment>
<reference evidence="2 3" key="1">
    <citation type="submission" date="2017-11" db="EMBL/GenBank/DDBJ databases">
        <title>De novo assembly and phasing of dikaryotic genomes from two isolates of Puccinia coronata f. sp. avenae, the causal agent of oat crown rust.</title>
        <authorList>
            <person name="Miller M.E."/>
            <person name="Zhang Y."/>
            <person name="Omidvar V."/>
            <person name="Sperschneider J."/>
            <person name="Schwessinger B."/>
            <person name="Raley C."/>
            <person name="Palmer J.M."/>
            <person name="Garnica D."/>
            <person name="Upadhyaya N."/>
            <person name="Rathjen J."/>
            <person name="Taylor J.M."/>
            <person name="Park R.F."/>
            <person name="Dodds P.N."/>
            <person name="Hirsch C.D."/>
            <person name="Kianian S.F."/>
            <person name="Figueroa M."/>
        </authorList>
    </citation>
    <scope>NUCLEOTIDE SEQUENCE [LARGE SCALE GENOMIC DNA]</scope>
    <source>
        <strain evidence="2">12SD80</strain>
    </source>
</reference>
<feature type="compositionally biased region" description="Polar residues" evidence="1">
    <location>
        <begin position="1"/>
        <end position="17"/>
    </location>
</feature>